<dbReference type="Pfam" id="PF18962">
    <property type="entry name" value="Por_Secre_tail"/>
    <property type="match status" value="1"/>
</dbReference>
<dbReference type="STRING" id="1121899.GCA_000430025_02361"/>
<comment type="caution">
    <text evidence="3">The sequence shown here is derived from an EMBL/GenBank/DDBJ whole genome shotgun (WGS) entry which is preliminary data.</text>
</comment>
<evidence type="ECO:0000256" key="1">
    <source>
        <dbReference type="ARBA" id="ARBA00022729"/>
    </source>
</evidence>
<dbReference type="Proteomes" id="UP000030121">
    <property type="component" value="Unassembled WGS sequence"/>
</dbReference>
<dbReference type="AlphaFoldDB" id="A0A0A2M6G5"/>
<feature type="domain" description="Secretion system C-terminal sorting" evidence="2">
    <location>
        <begin position="458"/>
        <end position="524"/>
    </location>
</feature>
<accession>A0A0A2M6G5</accession>
<evidence type="ECO:0000313" key="3">
    <source>
        <dbReference type="EMBL" id="KGO87879.1"/>
    </source>
</evidence>
<evidence type="ECO:0000313" key="4">
    <source>
        <dbReference type="Proteomes" id="UP000030121"/>
    </source>
</evidence>
<name>A0A0A2M6G5_9FLAO</name>
<sequence length="526" mass="58003">MSFAQTAAKNPVYDLKGDEVVAKRDLFAKHFLNPDGSYTAAIASGPIHYEKNGAFLNIDNTIRPFSSTSYTYANTENLLESYFGATAHTGIKNKTKEGEVLEFQNTTMYWEVAGQKAGEQQSTNAAIVIVDNKAYYNNLYGSINAEFVALNGKRKLNYIIPNAEALAAMPANATYLVFTEKVTIPTNWSYANTEEGLVIRNEKQENIYLYNKPYSFDANGKKLRSNNTEMAIAAEGNVLTIATKVKTSWLLNTNRVFPVTVDPTVTVYPDMANYNTGSVYSSDYYKLTADIGFGRDEDNGAVEDFLRGWAKFNTASVPDDAIVSNGVTINYYVYYASPDYSPAYGHELVFSQLNLNPVTASGSTLYNAIEQFGYGPFVTAAINSVGWKAHTITSAAIQNDIANGLVNNYFSIGFMPQGDFYAGELIAVDGWDYDKPYLTFTYTQPTMSSDSFDKLVSIYPNPTANTLTVATDLQIESIKIYSLVGQLICTNTHQNTIDISSLPKGIYLAEITLDNGKVISEKVIKK</sequence>
<dbReference type="NCBIfam" id="TIGR04183">
    <property type="entry name" value="Por_Secre_tail"/>
    <property type="match status" value="1"/>
</dbReference>
<evidence type="ECO:0000259" key="2">
    <source>
        <dbReference type="Pfam" id="PF18962"/>
    </source>
</evidence>
<keyword evidence="4" id="KW-1185">Reference proteome</keyword>
<protein>
    <recommendedName>
        <fullName evidence="2">Secretion system C-terminal sorting domain-containing protein</fullName>
    </recommendedName>
</protein>
<keyword evidence="1" id="KW-0732">Signal</keyword>
<organism evidence="3 4">
    <name type="scientific">Flavobacterium suncheonense GH29-5 = DSM 17707</name>
    <dbReference type="NCBI Taxonomy" id="1121899"/>
    <lineage>
        <taxon>Bacteria</taxon>
        <taxon>Pseudomonadati</taxon>
        <taxon>Bacteroidota</taxon>
        <taxon>Flavobacteriia</taxon>
        <taxon>Flavobacteriales</taxon>
        <taxon>Flavobacteriaceae</taxon>
        <taxon>Flavobacterium</taxon>
    </lineage>
</organism>
<dbReference type="InterPro" id="IPR026444">
    <property type="entry name" value="Secre_tail"/>
</dbReference>
<gene>
    <name evidence="3" type="ORF">Q764_12035</name>
</gene>
<reference evidence="3 4" key="1">
    <citation type="submission" date="2013-09" db="EMBL/GenBank/DDBJ databases">
        <authorList>
            <person name="Zeng Z."/>
            <person name="Chen C."/>
        </authorList>
    </citation>
    <scope>NUCLEOTIDE SEQUENCE [LARGE SCALE GENOMIC DNA]</scope>
    <source>
        <strain evidence="3 4">GH29-5</strain>
    </source>
</reference>
<proteinExistence type="predicted"/>
<dbReference type="EMBL" id="JRLW01000017">
    <property type="protein sequence ID" value="KGO87879.1"/>
    <property type="molecule type" value="Genomic_DNA"/>
</dbReference>
<dbReference type="RefSeq" id="WP_026981750.1">
    <property type="nucleotide sequence ID" value="NZ_JRLW01000017.1"/>
</dbReference>
<dbReference type="eggNOG" id="COG3227">
    <property type="taxonomic scope" value="Bacteria"/>
</dbReference>
<dbReference type="eggNOG" id="COG3209">
    <property type="taxonomic scope" value="Bacteria"/>
</dbReference>